<dbReference type="SMART" id="SM00271">
    <property type="entry name" value="DnaJ"/>
    <property type="match status" value="1"/>
</dbReference>
<proteinExistence type="predicted"/>
<dbReference type="InterPro" id="IPR051964">
    <property type="entry name" value="Chaperone_stress_response"/>
</dbReference>
<accession>A0A0F4Z6K9</accession>
<dbReference type="SUPFAM" id="SSF57667">
    <property type="entry name" value="beta-beta-alpha zinc fingers"/>
    <property type="match status" value="1"/>
</dbReference>
<feature type="region of interest" description="Disordered" evidence="5">
    <location>
        <begin position="1"/>
        <end position="22"/>
    </location>
</feature>
<evidence type="ECO:0000259" key="7">
    <source>
        <dbReference type="PROSITE" id="PS50157"/>
    </source>
</evidence>
<feature type="region of interest" description="Disordered" evidence="5">
    <location>
        <begin position="352"/>
        <end position="390"/>
    </location>
</feature>
<dbReference type="PROSITE" id="PS50076">
    <property type="entry name" value="DNAJ_2"/>
    <property type="match status" value="1"/>
</dbReference>
<dbReference type="Gene3D" id="3.30.160.60">
    <property type="entry name" value="Classic Zinc Finger"/>
    <property type="match status" value="1"/>
</dbReference>
<dbReference type="InterPro" id="IPR054076">
    <property type="entry name" value="ZUO1-like_ZHD"/>
</dbReference>
<name>A0A0F4Z6K9_RASE3</name>
<dbReference type="Pfam" id="PF21884">
    <property type="entry name" value="ZUO1-like_ZHD"/>
    <property type="match status" value="1"/>
</dbReference>
<dbReference type="PROSITE" id="PS00028">
    <property type="entry name" value="ZINC_FINGER_C2H2_1"/>
    <property type="match status" value="2"/>
</dbReference>
<evidence type="ECO:0000256" key="3">
    <source>
        <dbReference type="ARBA" id="ARBA00022833"/>
    </source>
</evidence>
<dbReference type="GO" id="GO:0005737">
    <property type="term" value="C:cytoplasm"/>
    <property type="evidence" value="ECO:0007669"/>
    <property type="project" value="TreeGrafter"/>
</dbReference>
<feature type="compositionally biased region" description="Basic and acidic residues" evidence="5">
    <location>
        <begin position="356"/>
        <end position="370"/>
    </location>
</feature>
<dbReference type="InterPro" id="IPR036236">
    <property type="entry name" value="Znf_C2H2_sf"/>
</dbReference>
<dbReference type="PANTHER" id="PTHR44029:SF1">
    <property type="entry name" value="DNAJ HOMOLOG SUBFAMILY C MEMBER 21"/>
    <property type="match status" value="1"/>
</dbReference>
<evidence type="ECO:0000313" key="9">
    <source>
        <dbReference type="Proteomes" id="UP000053958"/>
    </source>
</evidence>
<evidence type="ECO:0008006" key="10">
    <source>
        <dbReference type="Google" id="ProtNLM"/>
    </source>
</evidence>
<feature type="domain" description="C2H2-type" evidence="7">
    <location>
        <begin position="312"/>
        <end position="336"/>
    </location>
</feature>
<dbReference type="SMART" id="SM00355">
    <property type="entry name" value="ZnF_C2H2"/>
    <property type="match status" value="2"/>
</dbReference>
<dbReference type="AlphaFoldDB" id="A0A0F4Z6K9"/>
<dbReference type="GO" id="GO:0003676">
    <property type="term" value="F:nucleic acid binding"/>
    <property type="evidence" value="ECO:0007669"/>
    <property type="project" value="InterPro"/>
</dbReference>
<dbReference type="Pfam" id="PF00226">
    <property type="entry name" value="DnaJ"/>
    <property type="match status" value="1"/>
</dbReference>
<keyword evidence="9" id="KW-1185">Reference proteome</keyword>
<dbReference type="InterPro" id="IPR013087">
    <property type="entry name" value="Znf_C2H2_type"/>
</dbReference>
<dbReference type="PROSITE" id="PS00636">
    <property type="entry name" value="DNAJ_1"/>
    <property type="match status" value="1"/>
</dbReference>
<dbReference type="InterPro" id="IPR003604">
    <property type="entry name" value="Matrin/U1-like-C_Znf_C2H2"/>
</dbReference>
<protein>
    <recommendedName>
        <fullName evidence="10">C2H2 finger domain protein</fullName>
    </recommendedName>
</protein>
<gene>
    <name evidence="8" type="ORF">T310_0204</name>
</gene>
<dbReference type="PRINTS" id="PR00625">
    <property type="entry name" value="JDOMAIN"/>
</dbReference>
<feature type="domain" description="J" evidence="6">
    <location>
        <begin position="25"/>
        <end position="91"/>
    </location>
</feature>
<dbReference type="PROSITE" id="PS50157">
    <property type="entry name" value="ZINC_FINGER_C2H2_2"/>
    <property type="match status" value="1"/>
</dbReference>
<evidence type="ECO:0000256" key="4">
    <source>
        <dbReference type="PROSITE-ProRule" id="PRU00042"/>
    </source>
</evidence>
<keyword evidence="3" id="KW-0862">Zinc</keyword>
<dbReference type="GeneID" id="25312259"/>
<reference evidence="8 9" key="1">
    <citation type="submission" date="2015-04" db="EMBL/GenBank/DDBJ databases">
        <authorList>
            <person name="Heijne W.H."/>
            <person name="Fedorova N.D."/>
            <person name="Nierman W.C."/>
            <person name="Vollebregt A.W."/>
            <person name="Zhao Z."/>
            <person name="Wu L."/>
            <person name="Kumar M."/>
            <person name="Stam H."/>
            <person name="van den Berg M.A."/>
            <person name="Pel H.J."/>
        </authorList>
    </citation>
    <scope>NUCLEOTIDE SEQUENCE [LARGE SCALE GENOMIC DNA]</scope>
    <source>
        <strain evidence="8 9">CBS 393.64</strain>
    </source>
</reference>
<dbReference type="EMBL" id="LASV01000013">
    <property type="protein sequence ID" value="KKA25726.1"/>
    <property type="molecule type" value="Genomic_DNA"/>
</dbReference>
<dbReference type="GO" id="GO:0008270">
    <property type="term" value="F:zinc ion binding"/>
    <property type="evidence" value="ECO:0007669"/>
    <property type="project" value="UniProtKB-KW"/>
</dbReference>
<evidence type="ECO:0000256" key="1">
    <source>
        <dbReference type="ARBA" id="ARBA00022723"/>
    </source>
</evidence>
<feature type="compositionally biased region" description="Low complexity" evidence="5">
    <location>
        <begin position="266"/>
        <end position="281"/>
    </location>
</feature>
<dbReference type="InterPro" id="IPR022755">
    <property type="entry name" value="Znf_C2H2_jaz"/>
</dbReference>
<dbReference type="CDD" id="cd06257">
    <property type="entry name" value="DnaJ"/>
    <property type="match status" value="1"/>
</dbReference>
<evidence type="ECO:0000259" key="6">
    <source>
        <dbReference type="PROSITE" id="PS50076"/>
    </source>
</evidence>
<comment type="caution">
    <text evidence="8">The sequence shown here is derived from an EMBL/GenBank/DDBJ whole genome shotgun (WGS) entry which is preliminary data.</text>
</comment>
<evidence type="ECO:0000256" key="2">
    <source>
        <dbReference type="ARBA" id="ARBA00022771"/>
    </source>
</evidence>
<dbReference type="SUPFAM" id="SSF46565">
    <property type="entry name" value="Chaperone J-domain"/>
    <property type="match status" value="1"/>
</dbReference>
<keyword evidence="2 4" id="KW-0863">Zinc-finger</keyword>
<dbReference type="Pfam" id="PF12171">
    <property type="entry name" value="zf-C2H2_jaz"/>
    <property type="match status" value="1"/>
</dbReference>
<dbReference type="Proteomes" id="UP000053958">
    <property type="component" value="Unassembled WGS sequence"/>
</dbReference>
<evidence type="ECO:0000313" key="8">
    <source>
        <dbReference type="EMBL" id="KKA25726.1"/>
    </source>
</evidence>
<dbReference type="InterPro" id="IPR036869">
    <property type="entry name" value="J_dom_sf"/>
</dbReference>
<organism evidence="8 9">
    <name type="scientific">Rasamsonia emersonii (strain ATCC 16479 / CBS 393.64 / IMI 116815)</name>
    <dbReference type="NCBI Taxonomy" id="1408163"/>
    <lineage>
        <taxon>Eukaryota</taxon>
        <taxon>Fungi</taxon>
        <taxon>Dikarya</taxon>
        <taxon>Ascomycota</taxon>
        <taxon>Pezizomycotina</taxon>
        <taxon>Eurotiomycetes</taxon>
        <taxon>Eurotiomycetidae</taxon>
        <taxon>Eurotiales</taxon>
        <taxon>Trichocomaceae</taxon>
        <taxon>Rasamsonia</taxon>
    </lineage>
</organism>
<keyword evidence="1" id="KW-0479">Metal-binding</keyword>
<dbReference type="RefSeq" id="XP_013332338.1">
    <property type="nucleotide sequence ID" value="XM_013476884.1"/>
</dbReference>
<feature type="region of interest" description="Disordered" evidence="5">
    <location>
        <begin position="266"/>
        <end position="306"/>
    </location>
</feature>
<feature type="compositionally biased region" description="Basic and acidic residues" evidence="5">
    <location>
        <begin position="10"/>
        <end position="22"/>
    </location>
</feature>
<sequence>MGQTQSTGTPEERGSTDSRASGKADYYKILGLERDASEDEIKRAYRKKALELHPDRNYGNVEASTKLFAEIQCAYEVLSDPQERAWYDSHRDAIFADEKTSSGEQTYGGIHMTTASDILALIFKFSPRMEFSDSPNGFFGGLRETFDQIAREEKLACRWNKLDPVEYPSFGRQNDDFEQVVRPFYTVWSNFSTKKSFAWKDIHRYSEAPDRRIRRLMEKENRRLREEAIREYNDAVRSLVAFVKKRDPRYRSNPKSEAERQRMLREAAAAQAARSRAANQAKMRDHVTPEWARSEEPEEELSSSSESDLEQFECVVCRKIFKSEKQFEAHERSKKHIKAVKQLRWEMTAQDEELQLESHESTIKSEDVHKPPSVHSPEPLGPSAGHTGDVSESVFDLVNENILISEPELGTRSMPGSEDEDDDYAIRETVEARISPGLFNETETIHTPGTLEHFSSLSLDDHSNQDTPKMGKAKQKRAKRAARTATVEKSKLTCASCHVAFPSRTKLFAHIKALDHAQPVSAFQTGGKKQKR</sequence>
<evidence type="ECO:0000256" key="5">
    <source>
        <dbReference type="SAM" id="MobiDB-lite"/>
    </source>
</evidence>
<feature type="region of interest" description="Disordered" evidence="5">
    <location>
        <begin position="455"/>
        <end position="475"/>
    </location>
</feature>
<dbReference type="STRING" id="1408163.A0A0F4Z6K9"/>
<dbReference type="PANTHER" id="PTHR44029">
    <property type="entry name" value="DNAJ HOMOLOG SUBFAMILY C MEMBER 21"/>
    <property type="match status" value="1"/>
</dbReference>
<feature type="compositionally biased region" description="Basic and acidic residues" evidence="5">
    <location>
        <begin position="282"/>
        <end position="295"/>
    </location>
</feature>
<dbReference type="InterPro" id="IPR001623">
    <property type="entry name" value="DnaJ_domain"/>
</dbReference>
<dbReference type="Gene3D" id="1.10.287.110">
    <property type="entry name" value="DnaJ domain"/>
    <property type="match status" value="1"/>
</dbReference>
<dbReference type="InterPro" id="IPR018253">
    <property type="entry name" value="DnaJ_domain_CS"/>
</dbReference>
<dbReference type="SMART" id="SM00451">
    <property type="entry name" value="ZnF_U1"/>
    <property type="match status" value="2"/>
</dbReference>
<feature type="compositionally biased region" description="Acidic residues" evidence="5">
    <location>
        <begin position="296"/>
        <end position="306"/>
    </location>
</feature>
<dbReference type="OrthoDB" id="5894at2759"/>